<dbReference type="STRING" id="1333998.M2A_3093"/>
<comment type="caution">
    <text evidence="2">The sequence shown here is derived from an EMBL/GenBank/DDBJ whole genome shotgun (WGS) entry which is preliminary data.</text>
</comment>
<accession>A0A081BEX6</accession>
<evidence type="ECO:0000313" key="2">
    <source>
        <dbReference type="EMBL" id="GAK46594.1"/>
    </source>
</evidence>
<proteinExistence type="predicted"/>
<dbReference type="InterPro" id="IPR025110">
    <property type="entry name" value="AMP-bd_C"/>
</dbReference>
<evidence type="ECO:0000313" key="3">
    <source>
        <dbReference type="Proteomes" id="UP000028702"/>
    </source>
</evidence>
<feature type="domain" description="AMP-binding enzyme C-terminal" evidence="1">
    <location>
        <begin position="1"/>
        <end position="79"/>
    </location>
</feature>
<dbReference type="Proteomes" id="UP000028702">
    <property type="component" value="Unassembled WGS sequence"/>
</dbReference>
<dbReference type="eggNOG" id="COG0365">
    <property type="taxonomic scope" value="Bacteria"/>
</dbReference>
<dbReference type="PANTHER" id="PTHR43347:SF3">
    <property type="entry name" value="ACYL-COA SYNTHETASE SHORT-CHAIN FAMILY MEMBER 3, MITOCHONDRIAL"/>
    <property type="match status" value="1"/>
</dbReference>
<dbReference type="Gene3D" id="3.30.300.30">
    <property type="match status" value="1"/>
</dbReference>
<keyword evidence="3" id="KW-1185">Reference proteome</keyword>
<name>A0A081BEX6_9HYPH</name>
<dbReference type="InterPro" id="IPR045851">
    <property type="entry name" value="AMP-bd_C_sf"/>
</dbReference>
<sequence length="121" mass="12868">MEEVLAAHPDVAECAVIGIADAMKGQVPAGFLVLNAGVSRPEEEIIREAVALVREKIGPVASFKQAFVVERLPKTRSGKILRGTMRKMADGESWSLPATIDDPAILDEIGGALKQAGYPKS</sequence>
<dbReference type="PANTHER" id="PTHR43347">
    <property type="entry name" value="ACYL-COA SYNTHETASE"/>
    <property type="match status" value="1"/>
</dbReference>
<dbReference type="EMBL" id="BBIO01000021">
    <property type="protein sequence ID" value="GAK46594.1"/>
    <property type="molecule type" value="Genomic_DNA"/>
</dbReference>
<dbReference type="Pfam" id="PF13193">
    <property type="entry name" value="AMP-binding_C"/>
    <property type="match status" value="1"/>
</dbReference>
<evidence type="ECO:0000259" key="1">
    <source>
        <dbReference type="Pfam" id="PF13193"/>
    </source>
</evidence>
<protein>
    <submittedName>
        <fullName evidence="2">AMP-dependent synthetase and ligase</fullName>
    </submittedName>
</protein>
<reference evidence="2 3" key="1">
    <citation type="submission" date="2014-07" db="EMBL/GenBank/DDBJ databases">
        <title>Tepidicaulis marinum gen. nov., sp. nov., a novel marine bacterium denitrifying nitrate to nitrous oxide strictly under microaerobic conditions.</title>
        <authorList>
            <person name="Takeuchi M."/>
            <person name="Yamagishi T."/>
            <person name="Kamagata Y."/>
            <person name="Oshima K."/>
            <person name="Hattori M."/>
            <person name="Katayama T."/>
            <person name="Hanada S."/>
            <person name="Tamaki H."/>
            <person name="Marumo K."/>
            <person name="Maeda H."/>
            <person name="Nedachi M."/>
            <person name="Iwasaki W."/>
            <person name="Suwa Y."/>
            <person name="Sakata S."/>
        </authorList>
    </citation>
    <scope>NUCLEOTIDE SEQUENCE [LARGE SCALE GENOMIC DNA]</scope>
    <source>
        <strain evidence="2 3">MA2</strain>
    </source>
</reference>
<dbReference type="GO" id="GO:0050218">
    <property type="term" value="F:propionate-CoA ligase activity"/>
    <property type="evidence" value="ECO:0007669"/>
    <property type="project" value="TreeGrafter"/>
</dbReference>
<gene>
    <name evidence="2" type="ORF">M2A_3093</name>
</gene>
<organism evidence="2 3">
    <name type="scientific">Tepidicaulis marinus</name>
    <dbReference type="NCBI Taxonomy" id="1333998"/>
    <lineage>
        <taxon>Bacteria</taxon>
        <taxon>Pseudomonadati</taxon>
        <taxon>Pseudomonadota</taxon>
        <taxon>Alphaproteobacteria</taxon>
        <taxon>Hyphomicrobiales</taxon>
        <taxon>Parvibaculaceae</taxon>
        <taxon>Tepidicaulis</taxon>
    </lineage>
</organism>
<dbReference type="AlphaFoldDB" id="A0A081BEX6"/>
<dbReference type="SUPFAM" id="SSF56801">
    <property type="entry name" value="Acetyl-CoA synthetase-like"/>
    <property type="match status" value="1"/>
</dbReference>
<keyword evidence="2" id="KW-0436">Ligase</keyword>
<dbReference type="RefSeq" id="WP_045449346.1">
    <property type="nucleotide sequence ID" value="NZ_BBIO01000021.1"/>
</dbReference>